<dbReference type="SUPFAM" id="SSF53187">
    <property type="entry name" value="Zn-dependent exopeptidases"/>
    <property type="match status" value="1"/>
</dbReference>
<evidence type="ECO:0000256" key="3">
    <source>
        <dbReference type="ARBA" id="ARBA00022801"/>
    </source>
</evidence>
<dbReference type="EMBL" id="KV918961">
    <property type="protein sequence ID" value="OSX74128.1"/>
    <property type="molecule type" value="Genomic_DNA"/>
</dbReference>
<dbReference type="InterPro" id="IPR011650">
    <property type="entry name" value="Peptidase_M20_dimer"/>
</dbReference>
<dbReference type="Gene3D" id="3.40.630.10">
    <property type="entry name" value="Zn peptidases"/>
    <property type="match status" value="1"/>
</dbReference>
<feature type="compositionally biased region" description="Pro residues" evidence="4">
    <location>
        <begin position="567"/>
        <end position="577"/>
    </location>
</feature>
<keyword evidence="7" id="KW-1185">Reference proteome</keyword>
<reference evidence="6 7" key="1">
    <citation type="submission" date="2017-03" db="EMBL/GenBank/DDBJ databases">
        <title>WGS assembly of Porphyra umbilicalis.</title>
        <authorList>
            <person name="Brawley S.H."/>
            <person name="Blouin N.A."/>
            <person name="Ficko-Blean E."/>
            <person name="Wheeler G.L."/>
            <person name="Lohr M."/>
            <person name="Goodson H.V."/>
            <person name="Jenkins J.W."/>
            <person name="Blaby-Haas C.E."/>
            <person name="Helliwell K.E."/>
            <person name="Chan C."/>
            <person name="Marriage T."/>
            <person name="Bhattacharya D."/>
            <person name="Klein A.S."/>
            <person name="Badis Y."/>
            <person name="Brodie J."/>
            <person name="Cao Y."/>
            <person name="Collen J."/>
            <person name="Dittami S.M."/>
            <person name="Gachon C.M."/>
            <person name="Green B.R."/>
            <person name="Karpowicz S."/>
            <person name="Kim J.W."/>
            <person name="Kudahl U."/>
            <person name="Lin S."/>
            <person name="Michel G."/>
            <person name="Mittag M."/>
            <person name="Olson B.J."/>
            <person name="Pangilinan J."/>
            <person name="Peng Y."/>
            <person name="Qiu H."/>
            <person name="Shu S."/>
            <person name="Singer J.T."/>
            <person name="Smith A.G."/>
            <person name="Sprecher B.N."/>
            <person name="Wagner V."/>
            <person name="Wang W."/>
            <person name="Wang Z.-Y."/>
            <person name="Yan J."/>
            <person name="Yarish C."/>
            <person name="Zoeuner-Riek S."/>
            <person name="Zhuang Y."/>
            <person name="Zou Y."/>
            <person name="Lindquist E.A."/>
            <person name="Grimwood J."/>
            <person name="Barry K."/>
            <person name="Rokhsar D.S."/>
            <person name="Schmutz J."/>
            <person name="Stiller J.W."/>
            <person name="Grossman A.R."/>
            <person name="Prochnik S.E."/>
        </authorList>
    </citation>
    <scope>NUCLEOTIDE SEQUENCE [LARGE SCALE GENOMIC DNA]</scope>
    <source>
        <strain evidence="6">4086291</strain>
    </source>
</reference>
<keyword evidence="1" id="KW-0645">Protease</keyword>
<feature type="region of interest" description="Disordered" evidence="4">
    <location>
        <begin position="547"/>
        <end position="582"/>
    </location>
</feature>
<keyword evidence="2" id="KW-0479">Metal-binding</keyword>
<dbReference type="OrthoDB" id="3064516at2759"/>
<dbReference type="NCBIfam" id="NF006579">
    <property type="entry name" value="PRK09104.1"/>
    <property type="match status" value="1"/>
</dbReference>
<organism evidence="6 7">
    <name type="scientific">Porphyra umbilicalis</name>
    <name type="common">Purple laver</name>
    <name type="synonym">Red alga</name>
    <dbReference type="NCBI Taxonomy" id="2786"/>
    <lineage>
        <taxon>Eukaryota</taxon>
        <taxon>Rhodophyta</taxon>
        <taxon>Bangiophyceae</taxon>
        <taxon>Bangiales</taxon>
        <taxon>Bangiaceae</taxon>
        <taxon>Porphyra</taxon>
    </lineage>
</organism>
<dbReference type="Gene3D" id="3.30.70.360">
    <property type="match status" value="1"/>
</dbReference>
<evidence type="ECO:0000259" key="5">
    <source>
        <dbReference type="Pfam" id="PF07687"/>
    </source>
</evidence>
<dbReference type="Pfam" id="PF01546">
    <property type="entry name" value="Peptidase_M20"/>
    <property type="match status" value="1"/>
</dbReference>
<dbReference type="AlphaFoldDB" id="A0A1X6NZT8"/>
<gene>
    <name evidence="6" type="ORF">BU14_0306s0007</name>
</gene>
<dbReference type="GO" id="GO:0008233">
    <property type="term" value="F:peptidase activity"/>
    <property type="evidence" value="ECO:0007669"/>
    <property type="project" value="UniProtKB-KW"/>
</dbReference>
<dbReference type="InterPro" id="IPR002933">
    <property type="entry name" value="Peptidase_M20"/>
</dbReference>
<accession>A0A1X6NZT8</accession>
<proteinExistence type="predicted"/>
<sequence length="620" mass="65091">MASPAVTSRWPAARRPIVGARPSSRRRRCRTGSLTRSALGLCLGIAALVARRAAAKDAADTTRTSPPTTTAAAPAAANFTAVDEWLDVHREAHVNALKDLLRIPSISALSAHAPDVRAAAEWTAAFATARGFRHAEVVETGGHPVVYADWIDEADPSKPTVLLYGHFDVQPVDPEALWTSPPFEPTVRDGNLYARGASDDKGNMVAMLYGVASLLATNGTLPVNVKFLLEGQEEIGSPQMPAFLAAHGSRWAADYAFSADGGQVASGAPGVCLGLRGSVALELTVTGAAAGDLHSGTYGGAIQNPLHALAELLAGMRDPATGGIAVDGFYEHVEAVSADERAVLARHPVSEAAWLAAIGVTAAVGEAGYTSHERTMVRPSLEVVGMVGGFTGEGLKTVLPAAASAKISCRLVPAQVPEDIADKIISHVRAHTPPGVSVAVTRLPFTAVPYAMARESTANTAAAAVLADLYGVPLDEVFYYRMGGSIPVVALLKRHLGLDMALFAFGAADEAVHAPNEFFRLGSFARATRAYPRLLVRLAAEHRRDLGEGTPLGEEAAPAAEGGGAPWAPPTRWPPVPRRPRRRPEAVRSCRGGCPLVFCVCFFFFCTGSETQFWCGSAVG</sequence>
<dbReference type="GO" id="GO:0046872">
    <property type="term" value="F:metal ion binding"/>
    <property type="evidence" value="ECO:0007669"/>
    <property type="project" value="UniProtKB-KW"/>
</dbReference>
<feature type="region of interest" description="Disordered" evidence="4">
    <location>
        <begin position="1"/>
        <end position="29"/>
    </location>
</feature>
<feature type="compositionally biased region" description="Low complexity" evidence="4">
    <location>
        <begin position="548"/>
        <end position="560"/>
    </location>
</feature>
<name>A0A1X6NZT8_PORUM</name>
<dbReference type="Proteomes" id="UP000218209">
    <property type="component" value="Unassembled WGS sequence"/>
</dbReference>
<dbReference type="PANTHER" id="PTHR43270:SF12">
    <property type="entry name" value="SUCCINYL-DIAMINOPIMELATE DESUCCINYLASE"/>
    <property type="match status" value="1"/>
</dbReference>
<dbReference type="GO" id="GO:0006508">
    <property type="term" value="P:proteolysis"/>
    <property type="evidence" value="ECO:0007669"/>
    <property type="project" value="UniProtKB-KW"/>
</dbReference>
<protein>
    <recommendedName>
        <fullName evidence="5">Peptidase M20 dimerisation domain-containing protein</fullName>
    </recommendedName>
</protein>
<dbReference type="NCBIfam" id="NF006053">
    <property type="entry name" value="PRK08201.1"/>
    <property type="match status" value="1"/>
</dbReference>
<evidence type="ECO:0000313" key="6">
    <source>
        <dbReference type="EMBL" id="OSX74128.1"/>
    </source>
</evidence>
<dbReference type="PANTHER" id="PTHR43270">
    <property type="entry name" value="BETA-ALA-HIS DIPEPTIDASE"/>
    <property type="match status" value="1"/>
</dbReference>
<dbReference type="InterPro" id="IPR051458">
    <property type="entry name" value="Cyt/Met_Dipeptidase"/>
</dbReference>
<dbReference type="Pfam" id="PF07687">
    <property type="entry name" value="M20_dimer"/>
    <property type="match status" value="1"/>
</dbReference>
<evidence type="ECO:0000256" key="4">
    <source>
        <dbReference type="SAM" id="MobiDB-lite"/>
    </source>
</evidence>
<evidence type="ECO:0000313" key="7">
    <source>
        <dbReference type="Proteomes" id="UP000218209"/>
    </source>
</evidence>
<evidence type="ECO:0000256" key="2">
    <source>
        <dbReference type="ARBA" id="ARBA00022723"/>
    </source>
</evidence>
<evidence type="ECO:0000256" key="1">
    <source>
        <dbReference type="ARBA" id="ARBA00022670"/>
    </source>
</evidence>
<keyword evidence="3" id="KW-0378">Hydrolase</keyword>
<feature type="domain" description="Peptidase M20 dimerisation" evidence="5">
    <location>
        <begin position="274"/>
        <end position="435"/>
    </location>
</feature>